<name>A0A6S6TAD3_9BACT</name>
<dbReference type="AlphaFoldDB" id="A0A6S6TAD3"/>
<comment type="cofactor">
    <cofactor evidence="1">
        <name>FAD</name>
        <dbReference type="ChEBI" id="CHEBI:57692"/>
    </cofactor>
</comment>
<dbReference type="InterPro" id="IPR055178">
    <property type="entry name" value="RsdA/BaiN/AoA(So)-like_dom"/>
</dbReference>
<dbReference type="Gene3D" id="3.50.50.60">
    <property type="entry name" value="FAD/NAD(P)-binding domain"/>
    <property type="match status" value="1"/>
</dbReference>
<feature type="domain" description="RsdA/BaiN/AoA(So)-like insert" evidence="5">
    <location>
        <begin position="185"/>
        <end position="323"/>
    </location>
</feature>
<dbReference type="Gene3D" id="1.10.8.260">
    <property type="entry name" value="HI0933 insert domain-like"/>
    <property type="match status" value="1"/>
</dbReference>
<evidence type="ECO:0000256" key="3">
    <source>
        <dbReference type="ARBA" id="ARBA00022827"/>
    </source>
</evidence>
<dbReference type="Pfam" id="PF03486">
    <property type="entry name" value="HI0933_like"/>
    <property type="match status" value="1"/>
</dbReference>
<keyword evidence="2" id="KW-0285">Flavoprotein</keyword>
<dbReference type="SUPFAM" id="SSF51905">
    <property type="entry name" value="FAD/NAD(P)-binding domain"/>
    <property type="match status" value="1"/>
</dbReference>
<evidence type="ECO:0000256" key="2">
    <source>
        <dbReference type="ARBA" id="ARBA00022630"/>
    </source>
</evidence>
<dbReference type="PANTHER" id="PTHR42887">
    <property type="entry name" value="OS12G0638800 PROTEIN"/>
    <property type="match status" value="1"/>
</dbReference>
<dbReference type="InterPro" id="IPR036188">
    <property type="entry name" value="FAD/NAD-bd_sf"/>
</dbReference>
<evidence type="ECO:0000259" key="4">
    <source>
        <dbReference type="Pfam" id="PF03486"/>
    </source>
</evidence>
<organism evidence="6">
    <name type="scientific">uncultured Sulfurovum sp</name>
    <dbReference type="NCBI Taxonomy" id="269237"/>
    <lineage>
        <taxon>Bacteria</taxon>
        <taxon>Pseudomonadati</taxon>
        <taxon>Campylobacterota</taxon>
        <taxon>Epsilonproteobacteria</taxon>
        <taxon>Campylobacterales</taxon>
        <taxon>Sulfurovaceae</taxon>
        <taxon>Sulfurovum</taxon>
        <taxon>environmental samples</taxon>
    </lineage>
</organism>
<dbReference type="InterPro" id="IPR023166">
    <property type="entry name" value="BaiN-like_dom_sf"/>
</dbReference>
<dbReference type="SUPFAM" id="SSF160996">
    <property type="entry name" value="HI0933 insert domain-like"/>
    <property type="match status" value="1"/>
</dbReference>
<dbReference type="Pfam" id="PF22780">
    <property type="entry name" value="HI0933_like_1st"/>
    <property type="match status" value="1"/>
</dbReference>
<dbReference type="Gene3D" id="2.40.30.10">
    <property type="entry name" value="Translation factors"/>
    <property type="match status" value="1"/>
</dbReference>
<keyword evidence="3" id="KW-0274">FAD</keyword>
<gene>
    <name evidence="6" type="ORF">HELGO_WM49255</name>
</gene>
<dbReference type="EMBL" id="CACVAR010000279">
    <property type="protein sequence ID" value="CAA6817782.1"/>
    <property type="molecule type" value="Genomic_DNA"/>
</dbReference>
<accession>A0A6S6TAD3</accession>
<feature type="domain" description="RsdA/BaiN/AoA(So)-like Rossmann fold-like" evidence="4">
    <location>
        <begin position="6"/>
        <end position="357"/>
    </location>
</feature>
<proteinExistence type="predicted"/>
<sequence length="357" mass="39041">MKNQADIVILGAGASGLMLASLLKNKDFLIIDNNPKIGAKILVSGGGRCNITNGNVKPKNFVGEQRFVRNVIKRFDQHALLAWLGERGLQPIVRKNHQYFCEKSAKEMTDVFQKEIDRKKIQLNTQIEKVEKVADGFEVFTNKGKVKAKQVVVATGGLSFPKLGPTSIGYDIAKSFGHEVSTLSAGLVGFTVQPEQFFFKSLSGIATEVKITVSEKEIKGSLLFAHKGISGPAVLDASLYWQKGKIEIDFMSTLNIKSLKSSKKNVSNVLGLASRVAKKFLEVLNISDKPCNKLSSDEWLKIEGFKTYSFAPAGTFGYSKAEVTKGGVMLDDIDGSSMMSRRVEGLYFLGEVLDVTG</sequence>
<dbReference type="NCBIfam" id="TIGR00275">
    <property type="entry name" value="aminoacetone oxidase family FAD-binding enzyme"/>
    <property type="match status" value="1"/>
</dbReference>
<feature type="non-terminal residue" evidence="6">
    <location>
        <position position="357"/>
    </location>
</feature>
<evidence type="ECO:0000313" key="6">
    <source>
        <dbReference type="EMBL" id="CAA6817782.1"/>
    </source>
</evidence>
<dbReference type="InterPro" id="IPR057661">
    <property type="entry name" value="RsdA/BaiN/AoA(So)_Rossmann"/>
</dbReference>
<evidence type="ECO:0000259" key="5">
    <source>
        <dbReference type="Pfam" id="PF22780"/>
    </source>
</evidence>
<dbReference type="InterPro" id="IPR004792">
    <property type="entry name" value="BaiN-like"/>
</dbReference>
<dbReference type="PANTHER" id="PTHR42887:SF2">
    <property type="entry name" value="OS12G0638800 PROTEIN"/>
    <property type="match status" value="1"/>
</dbReference>
<evidence type="ECO:0000256" key="1">
    <source>
        <dbReference type="ARBA" id="ARBA00001974"/>
    </source>
</evidence>
<reference evidence="6" key="1">
    <citation type="submission" date="2020-01" db="EMBL/GenBank/DDBJ databases">
        <authorList>
            <person name="Meier V. D."/>
            <person name="Meier V D."/>
        </authorList>
    </citation>
    <scope>NUCLEOTIDE SEQUENCE</scope>
    <source>
        <strain evidence="6">HLG_WM_MAG_03</strain>
    </source>
</reference>
<protein>
    <submittedName>
        <fullName evidence="6">NAD(FAD)-utilizing dehydrogenases</fullName>
    </submittedName>
</protein>